<sequence length="400" mass="42264">MPAVRVLVSGAGIAGTTLAYWLHRNGFEPVVVERAPALRPGGYKIDIRGAALEVVERMGLMDPIRQARTDIRSASIVNAKGRKVAGLDGDTFGGREHGDAEIHRGELGHLLYGLTESAVDYRFGDSVKALEPTGDGVDVAFEHGAQEHFDLVVGADGLHSRTRGLAFGPEADYVRDLGYGVASYSVPNDLGLDRCELTYVGPGRTALVYNAAGNEHATALFLWAAAALDYDRSDRASQVALLREAYANEGWEVPKLLAAAETAPDFYFDSLSQIHMDRWSQGRAALIGDAAHCASAASGQGTSLALVGGYVLAGELAKAKGDPAAFAAYEGLMRPFAKANQALGPSNVKGMVIPTKARIGASMAFLALVSRLPGKERLMGPVVKAIHKAANAIDLPHYGA</sequence>
<dbReference type="PANTHER" id="PTHR46865">
    <property type="entry name" value="OXIDOREDUCTASE-RELATED"/>
    <property type="match status" value="1"/>
</dbReference>
<dbReference type="PANTHER" id="PTHR46865:SF2">
    <property type="entry name" value="MONOOXYGENASE"/>
    <property type="match status" value="1"/>
</dbReference>
<comment type="caution">
    <text evidence="2">The sequence shown here is derived from an EMBL/GenBank/DDBJ whole genome shotgun (WGS) entry which is preliminary data.</text>
</comment>
<keyword evidence="2" id="KW-0503">Monooxygenase</keyword>
<dbReference type="GO" id="GO:0071949">
    <property type="term" value="F:FAD binding"/>
    <property type="evidence" value="ECO:0007669"/>
    <property type="project" value="InterPro"/>
</dbReference>
<evidence type="ECO:0000313" key="3">
    <source>
        <dbReference type="Proteomes" id="UP001146067"/>
    </source>
</evidence>
<dbReference type="AlphaFoldDB" id="A0A9X3T3Z4"/>
<dbReference type="PRINTS" id="PR00420">
    <property type="entry name" value="RNGMNOXGNASE"/>
</dbReference>
<keyword evidence="3" id="KW-1185">Reference proteome</keyword>
<dbReference type="Pfam" id="PF01494">
    <property type="entry name" value="FAD_binding_3"/>
    <property type="match status" value="2"/>
</dbReference>
<keyword evidence="2" id="KW-0560">Oxidoreductase</keyword>
<evidence type="ECO:0000313" key="2">
    <source>
        <dbReference type="EMBL" id="MDA1360460.1"/>
    </source>
</evidence>
<accession>A0A9X3T3Z4</accession>
<dbReference type="RefSeq" id="WP_270110398.1">
    <property type="nucleotide sequence ID" value="NZ_JAPZVP010000008.1"/>
</dbReference>
<organism evidence="2 3">
    <name type="scientific">Glycomyces luteolus</name>
    <dbReference type="NCBI Taxonomy" id="2670330"/>
    <lineage>
        <taxon>Bacteria</taxon>
        <taxon>Bacillati</taxon>
        <taxon>Actinomycetota</taxon>
        <taxon>Actinomycetes</taxon>
        <taxon>Glycomycetales</taxon>
        <taxon>Glycomycetaceae</taxon>
        <taxon>Glycomyces</taxon>
    </lineage>
</organism>
<dbReference type="Proteomes" id="UP001146067">
    <property type="component" value="Unassembled WGS sequence"/>
</dbReference>
<name>A0A9X3T3Z4_9ACTN</name>
<evidence type="ECO:0000259" key="1">
    <source>
        <dbReference type="Pfam" id="PF01494"/>
    </source>
</evidence>
<proteinExistence type="predicted"/>
<feature type="domain" description="FAD-binding" evidence="1">
    <location>
        <begin position="4"/>
        <end position="163"/>
    </location>
</feature>
<reference evidence="2" key="1">
    <citation type="submission" date="2022-12" db="EMBL/GenBank/DDBJ databases">
        <title>Gycomyces niveus sp.nov.,a novel actinomycete isolated from soil in Shouguan.</title>
        <authorList>
            <person name="Yang X."/>
        </authorList>
    </citation>
    <scope>NUCLEOTIDE SEQUENCE</scope>
    <source>
        <strain evidence="2">NEAU-A15</strain>
    </source>
</reference>
<feature type="domain" description="FAD-binding" evidence="1">
    <location>
        <begin position="273"/>
        <end position="339"/>
    </location>
</feature>
<dbReference type="Gene3D" id="3.30.9.10">
    <property type="entry name" value="D-Amino Acid Oxidase, subunit A, domain 2"/>
    <property type="match status" value="1"/>
</dbReference>
<dbReference type="Gene3D" id="3.50.50.60">
    <property type="entry name" value="FAD/NAD(P)-binding domain"/>
    <property type="match status" value="1"/>
</dbReference>
<dbReference type="InterPro" id="IPR002938">
    <property type="entry name" value="FAD-bd"/>
</dbReference>
<dbReference type="EMBL" id="JAPZVP010000008">
    <property type="protein sequence ID" value="MDA1360460.1"/>
    <property type="molecule type" value="Genomic_DNA"/>
</dbReference>
<dbReference type="GO" id="GO:0004497">
    <property type="term" value="F:monooxygenase activity"/>
    <property type="evidence" value="ECO:0007669"/>
    <property type="project" value="UniProtKB-KW"/>
</dbReference>
<dbReference type="SUPFAM" id="SSF51905">
    <property type="entry name" value="FAD/NAD(P)-binding domain"/>
    <property type="match status" value="1"/>
</dbReference>
<gene>
    <name evidence="2" type="ORF">O1R50_12550</name>
</gene>
<protein>
    <submittedName>
        <fullName evidence="2">FAD-dependent monooxygenase</fullName>
    </submittedName>
</protein>
<dbReference type="InterPro" id="IPR051704">
    <property type="entry name" value="FAD_aromatic-hydroxylase"/>
</dbReference>
<dbReference type="InterPro" id="IPR036188">
    <property type="entry name" value="FAD/NAD-bd_sf"/>
</dbReference>